<dbReference type="Proteomes" id="UP001400166">
    <property type="component" value="Unassembled WGS sequence"/>
</dbReference>
<reference evidence="1 2" key="1">
    <citation type="submission" date="2024-04" db="EMBL/GenBank/DDBJ databases">
        <title>WGS of bacteria from Torrens River.</title>
        <authorList>
            <person name="Wyrsch E.R."/>
            <person name="Drigo B."/>
        </authorList>
    </citation>
    <scope>NUCLEOTIDE SEQUENCE [LARGE SCALE GENOMIC DNA]</scope>
    <source>
        <strain evidence="1 2">TWI153</strain>
    </source>
</reference>
<keyword evidence="2" id="KW-1185">Reference proteome</keyword>
<organism evidence="1 2">
    <name type="scientific">Stenotrophomonas hibiscicola</name>
    <dbReference type="NCBI Taxonomy" id="86189"/>
    <lineage>
        <taxon>Bacteria</taxon>
        <taxon>Pseudomonadati</taxon>
        <taxon>Pseudomonadota</taxon>
        <taxon>Gammaproteobacteria</taxon>
        <taxon>Lysobacterales</taxon>
        <taxon>Lysobacteraceae</taxon>
        <taxon>Stenotrophomonas</taxon>
        <taxon>Stenotrophomonas maltophilia group</taxon>
    </lineage>
</organism>
<sequence length="154" mass="17611">MTFNLEEAREAFEQFLMLMDGQIEWLVAQAQTHGIELDGSPESLDRLERLHDLMAATLSEDERDSLRVVFARYLGETVRLLHGGKWALPLDDPKDIHFNRPVIMGHSRYPLCEFSPIHAIRAYSLRRRPGLIRSIVASSVDPQILDLSDLAEED</sequence>
<dbReference type="EMBL" id="JBDJOF010000005">
    <property type="protein sequence ID" value="MEN5389020.1"/>
    <property type="molecule type" value="Genomic_DNA"/>
</dbReference>
<dbReference type="RefSeq" id="WP_164144557.1">
    <property type="nucleotide sequence ID" value="NZ_JBDJOF010000005.1"/>
</dbReference>
<proteinExistence type="predicted"/>
<accession>A0ABV0C422</accession>
<comment type="caution">
    <text evidence="1">The sequence shown here is derived from an EMBL/GenBank/DDBJ whole genome shotgun (WGS) entry which is preliminary data.</text>
</comment>
<gene>
    <name evidence="1" type="ORF">ABE587_04160</name>
</gene>
<evidence type="ECO:0000313" key="2">
    <source>
        <dbReference type="Proteomes" id="UP001400166"/>
    </source>
</evidence>
<protein>
    <submittedName>
        <fullName evidence="1">Uncharacterized protein</fullName>
    </submittedName>
</protein>
<name>A0ABV0C422_9GAMM</name>
<evidence type="ECO:0000313" key="1">
    <source>
        <dbReference type="EMBL" id="MEN5389020.1"/>
    </source>
</evidence>